<dbReference type="InterPro" id="IPR017871">
    <property type="entry name" value="ABC_transporter-like_CS"/>
</dbReference>
<evidence type="ECO:0000313" key="6">
    <source>
        <dbReference type="EMBL" id="MCZ8517339.1"/>
    </source>
</evidence>
<keyword evidence="4 6" id="KW-0067">ATP-binding</keyword>
<dbReference type="InterPro" id="IPR027417">
    <property type="entry name" value="P-loop_NTPase"/>
</dbReference>
<dbReference type="CDD" id="cd03257">
    <property type="entry name" value="ABC_NikE_OppD_transporters"/>
    <property type="match status" value="1"/>
</dbReference>
<evidence type="ECO:0000313" key="7">
    <source>
        <dbReference type="Proteomes" id="UP001527882"/>
    </source>
</evidence>
<evidence type="ECO:0000256" key="1">
    <source>
        <dbReference type="ARBA" id="ARBA00005417"/>
    </source>
</evidence>
<keyword evidence="2" id="KW-0813">Transport</keyword>
<dbReference type="Pfam" id="PF00005">
    <property type="entry name" value="ABC_tran"/>
    <property type="match status" value="1"/>
</dbReference>
<dbReference type="NCBIfam" id="NF008453">
    <property type="entry name" value="PRK11308.1"/>
    <property type="match status" value="1"/>
</dbReference>
<dbReference type="InterPro" id="IPR050319">
    <property type="entry name" value="ABC_transp_ATP-bind"/>
</dbReference>
<feature type="domain" description="ABC transporter" evidence="5">
    <location>
        <begin position="7"/>
        <end position="254"/>
    </location>
</feature>
<name>A0ABT4QKD6_9BACL</name>
<evidence type="ECO:0000256" key="4">
    <source>
        <dbReference type="ARBA" id="ARBA00022840"/>
    </source>
</evidence>
<keyword evidence="3" id="KW-0547">Nucleotide-binding</keyword>
<evidence type="ECO:0000259" key="5">
    <source>
        <dbReference type="PROSITE" id="PS50893"/>
    </source>
</evidence>
<reference evidence="6 7" key="1">
    <citation type="submission" date="2022-12" db="EMBL/GenBank/DDBJ databases">
        <title>Draft genome sequence of Paenibacillus sp. dW9.</title>
        <authorList>
            <person name="Choi E.-W."/>
            <person name="Kim D.-U."/>
        </authorList>
    </citation>
    <scope>NUCLEOTIDE SEQUENCE [LARGE SCALE GENOMIC DNA]</scope>
    <source>
        <strain evidence="7">dW9</strain>
    </source>
</reference>
<organism evidence="6 7">
    <name type="scientific">Paenibacillus gyeongsangnamensis</name>
    <dbReference type="NCBI Taxonomy" id="3388067"/>
    <lineage>
        <taxon>Bacteria</taxon>
        <taxon>Bacillati</taxon>
        <taxon>Bacillota</taxon>
        <taxon>Bacilli</taxon>
        <taxon>Bacillales</taxon>
        <taxon>Paenibacillaceae</taxon>
        <taxon>Paenibacillus</taxon>
    </lineage>
</organism>
<dbReference type="InterPro" id="IPR003593">
    <property type="entry name" value="AAA+_ATPase"/>
</dbReference>
<dbReference type="GO" id="GO:0005524">
    <property type="term" value="F:ATP binding"/>
    <property type="evidence" value="ECO:0007669"/>
    <property type="project" value="UniProtKB-KW"/>
</dbReference>
<dbReference type="PROSITE" id="PS00211">
    <property type="entry name" value="ABC_TRANSPORTER_1"/>
    <property type="match status" value="1"/>
</dbReference>
<comment type="caution">
    <text evidence="6">The sequence shown here is derived from an EMBL/GenBank/DDBJ whole genome shotgun (WGS) entry which is preliminary data.</text>
</comment>
<protein>
    <submittedName>
        <fullName evidence="6">Dipeptide ABC transporter ATP-binding protein</fullName>
    </submittedName>
</protein>
<sequence length="319" mass="35995">MTTRPLLEVQDLQKVFTVGTMLNRKKIHAIRNVSFSIQEGETFALVGESGCGKSTTGRAIIRLTKPTSGTVKFNSVDLGNASNRDIRTMRRDIQMVFQDPYASLNPRMTIGRILAEPYRLHNLYSQKEREEKVIHLMEEVGLRSAYRNRFPHEFSGGQRQRIGIARALALHPKLIIADEPVSALDVSVQAQVLNLLMDLQEKYKLSYLFISHDLSVVKHISHRIGVMYLGEIVEVGEKEDIYSNPLHPYTQSLLSCIPTINKKEKSERIILSGDVPNPASPPSGCAFHPRCSSCMEICKSEKPKPRQIDKQVVACHLYN</sequence>
<dbReference type="InterPro" id="IPR003439">
    <property type="entry name" value="ABC_transporter-like_ATP-bd"/>
</dbReference>
<dbReference type="PANTHER" id="PTHR43776">
    <property type="entry name" value="TRANSPORT ATP-BINDING PROTEIN"/>
    <property type="match status" value="1"/>
</dbReference>
<accession>A0ABT4QKD6</accession>
<dbReference type="RefSeq" id="WP_269885868.1">
    <property type="nucleotide sequence ID" value="NZ_JAQAGZ010000035.1"/>
</dbReference>
<proteinExistence type="inferred from homology"/>
<dbReference type="SUPFAM" id="SSF52540">
    <property type="entry name" value="P-loop containing nucleoside triphosphate hydrolases"/>
    <property type="match status" value="1"/>
</dbReference>
<keyword evidence="7" id="KW-1185">Reference proteome</keyword>
<dbReference type="NCBIfam" id="TIGR01727">
    <property type="entry name" value="oligo_HPY"/>
    <property type="match status" value="1"/>
</dbReference>
<dbReference type="PROSITE" id="PS50893">
    <property type="entry name" value="ABC_TRANSPORTER_2"/>
    <property type="match status" value="1"/>
</dbReference>
<gene>
    <name evidence="6" type="ORF">O9H85_34320</name>
</gene>
<dbReference type="Proteomes" id="UP001527882">
    <property type="component" value="Unassembled WGS sequence"/>
</dbReference>
<dbReference type="PANTHER" id="PTHR43776:SF7">
    <property type="entry name" value="D,D-DIPEPTIDE TRANSPORT ATP-BINDING PROTEIN DDPF-RELATED"/>
    <property type="match status" value="1"/>
</dbReference>
<evidence type="ECO:0000256" key="3">
    <source>
        <dbReference type="ARBA" id="ARBA00022741"/>
    </source>
</evidence>
<dbReference type="EMBL" id="JAQAGZ010000035">
    <property type="protein sequence ID" value="MCZ8517339.1"/>
    <property type="molecule type" value="Genomic_DNA"/>
</dbReference>
<comment type="similarity">
    <text evidence="1">Belongs to the ABC transporter superfamily.</text>
</comment>
<dbReference type="Pfam" id="PF08352">
    <property type="entry name" value="oligo_HPY"/>
    <property type="match status" value="1"/>
</dbReference>
<evidence type="ECO:0000256" key="2">
    <source>
        <dbReference type="ARBA" id="ARBA00022448"/>
    </source>
</evidence>
<dbReference type="SMART" id="SM00382">
    <property type="entry name" value="AAA"/>
    <property type="match status" value="1"/>
</dbReference>
<dbReference type="InterPro" id="IPR013563">
    <property type="entry name" value="Oligopep_ABC_C"/>
</dbReference>
<dbReference type="Gene3D" id="3.40.50.300">
    <property type="entry name" value="P-loop containing nucleotide triphosphate hydrolases"/>
    <property type="match status" value="1"/>
</dbReference>